<dbReference type="EMBL" id="CAMXCT010002507">
    <property type="protein sequence ID" value="CAI3998590.1"/>
    <property type="molecule type" value="Genomic_DNA"/>
</dbReference>
<reference evidence="1" key="1">
    <citation type="submission" date="2022-10" db="EMBL/GenBank/DDBJ databases">
        <authorList>
            <person name="Chen Y."/>
            <person name="Dougan E. K."/>
            <person name="Chan C."/>
            <person name="Rhodes N."/>
            <person name="Thang M."/>
        </authorList>
    </citation>
    <scope>NUCLEOTIDE SEQUENCE</scope>
</reference>
<gene>
    <name evidence="1" type="ORF">C1SCF055_LOCUS24874</name>
</gene>
<keyword evidence="2" id="KW-0695">RNA-directed DNA polymerase</keyword>
<dbReference type="AlphaFoldDB" id="A0A9P1CWA0"/>
<organism evidence="1">
    <name type="scientific">Cladocopium goreaui</name>
    <dbReference type="NCBI Taxonomy" id="2562237"/>
    <lineage>
        <taxon>Eukaryota</taxon>
        <taxon>Sar</taxon>
        <taxon>Alveolata</taxon>
        <taxon>Dinophyceae</taxon>
        <taxon>Suessiales</taxon>
        <taxon>Symbiodiniaceae</taxon>
        <taxon>Cladocopium</taxon>
    </lineage>
</organism>
<dbReference type="Proteomes" id="UP001152797">
    <property type="component" value="Unassembled WGS sequence"/>
</dbReference>
<dbReference type="OrthoDB" id="438893at2759"/>
<evidence type="ECO:0000313" key="1">
    <source>
        <dbReference type="EMBL" id="CAI3998590.1"/>
    </source>
</evidence>
<reference evidence="2 3" key="2">
    <citation type="submission" date="2024-05" db="EMBL/GenBank/DDBJ databases">
        <authorList>
            <person name="Chen Y."/>
            <person name="Shah S."/>
            <person name="Dougan E. K."/>
            <person name="Thang M."/>
            <person name="Chan C."/>
        </authorList>
    </citation>
    <scope>NUCLEOTIDE SEQUENCE [LARGE SCALE GENOMIC DNA]</scope>
</reference>
<evidence type="ECO:0000313" key="3">
    <source>
        <dbReference type="Proteomes" id="UP001152797"/>
    </source>
</evidence>
<sequence length="142" mass="15417">MAVCALVSIDNFSRPIALHANWDGIWRGSRFLPPTERCFVVFQMGEELITVHQGLPVRSLQRPMAMPLWRQSPQVGAAVGSCTEVNVLRIGALAEAFCNGTEPACRGARVKCTAAQASFAQRGKVSEAHPRCPVAWTKAANI</sequence>
<proteinExistence type="predicted"/>
<accession>A0A9P1CWA0</accession>
<keyword evidence="3" id="KW-1185">Reference proteome</keyword>
<evidence type="ECO:0000313" key="2">
    <source>
        <dbReference type="EMBL" id="CAL4785902.1"/>
    </source>
</evidence>
<keyword evidence="2" id="KW-0808">Transferase</keyword>
<protein>
    <submittedName>
        <fullName evidence="2">Reverse transcriptase Ty1/copia-type domain-containing protein</fullName>
    </submittedName>
</protein>
<keyword evidence="2" id="KW-0548">Nucleotidyltransferase</keyword>
<dbReference type="GO" id="GO:0003964">
    <property type="term" value="F:RNA-directed DNA polymerase activity"/>
    <property type="evidence" value="ECO:0007669"/>
    <property type="project" value="UniProtKB-KW"/>
</dbReference>
<comment type="caution">
    <text evidence="1">The sequence shown here is derived from an EMBL/GenBank/DDBJ whole genome shotgun (WGS) entry which is preliminary data.</text>
</comment>
<dbReference type="EMBL" id="CAMXCT020002507">
    <property type="protein sequence ID" value="CAL1151965.1"/>
    <property type="molecule type" value="Genomic_DNA"/>
</dbReference>
<dbReference type="EMBL" id="CAMXCT030002507">
    <property type="protein sequence ID" value="CAL4785902.1"/>
    <property type="molecule type" value="Genomic_DNA"/>
</dbReference>
<name>A0A9P1CWA0_9DINO</name>